<dbReference type="Gene3D" id="2.60.40.420">
    <property type="entry name" value="Cupredoxins - blue copper proteins"/>
    <property type="match status" value="1"/>
</dbReference>
<dbReference type="SUPFAM" id="SSF49503">
    <property type="entry name" value="Cupredoxins"/>
    <property type="match status" value="1"/>
</dbReference>
<gene>
    <name evidence="4" type="ORF">SMAR0320_LOCUS12956</name>
</gene>
<feature type="compositionally biased region" description="Acidic residues" evidence="2">
    <location>
        <begin position="1"/>
        <end position="11"/>
    </location>
</feature>
<dbReference type="InterPro" id="IPR008972">
    <property type="entry name" value="Cupredoxin"/>
</dbReference>
<proteinExistence type="inferred from homology"/>
<evidence type="ECO:0000313" key="4">
    <source>
        <dbReference type="EMBL" id="CAD9608618.1"/>
    </source>
</evidence>
<comment type="similarity">
    <text evidence="1">Belongs to the multicopper oxidase family.</text>
</comment>
<dbReference type="InterPro" id="IPR011707">
    <property type="entry name" value="Cu-oxidase-like_N"/>
</dbReference>
<evidence type="ECO:0000259" key="3">
    <source>
        <dbReference type="Pfam" id="PF07732"/>
    </source>
</evidence>
<feature type="domain" description="Plastocyanin-like" evidence="3">
    <location>
        <begin position="19"/>
        <end position="99"/>
    </location>
</feature>
<organism evidence="4">
    <name type="scientific">Skeletonema marinoi</name>
    <dbReference type="NCBI Taxonomy" id="267567"/>
    <lineage>
        <taxon>Eukaryota</taxon>
        <taxon>Sar</taxon>
        <taxon>Stramenopiles</taxon>
        <taxon>Ochrophyta</taxon>
        <taxon>Bacillariophyta</taxon>
        <taxon>Coscinodiscophyceae</taxon>
        <taxon>Thalassiosirophycidae</taxon>
        <taxon>Thalassiosirales</taxon>
        <taxon>Skeletonemataceae</taxon>
        <taxon>Skeletonema</taxon>
        <taxon>Skeletonema marinoi-dohrnii complex</taxon>
    </lineage>
</organism>
<sequence length="106" mass="11737">MTANESSEDDAGSSNSDLSLVGPPIHVQLGDTLSVMLKNSLPTSGLSIHWHGFEMTNALEFDGVVGVTQCPISPHTQFRYEFEVDENPGSYWWHTHSVSVHHMRIT</sequence>
<dbReference type="Pfam" id="PF07732">
    <property type="entry name" value="Cu-oxidase_3"/>
    <property type="match status" value="1"/>
</dbReference>
<dbReference type="PANTHER" id="PTHR11709:SF511">
    <property type="entry name" value="LACCASE"/>
    <property type="match status" value="1"/>
</dbReference>
<name>A0A7S2PNJ3_9STRA</name>
<evidence type="ECO:0000256" key="1">
    <source>
        <dbReference type="ARBA" id="ARBA00010609"/>
    </source>
</evidence>
<dbReference type="InterPro" id="IPR045087">
    <property type="entry name" value="Cu-oxidase_fam"/>
</dbReference>
<protein>
    <recommendedName>
        <fullName evidence="3">Plastocyanin-like domain-containing protein</fullName>
    </recommendedName>
</protein>
<dbReference type="GO" id="GO:0016491">
    <property type="term" value="F:oxidoreductase activity"/>
    <property type="evidence" value="ECO:0007669"/>
    <property type="project" value="TreeGrafter"/>
</dbReference>
<dbReference type="GO" id="GO:0005507">
    <property type="term" value="F:copper ion binding"/>
    <property type="evidence" value="ECO:0007669"/>
    <property type="project" value="InterPro"/>
</dbReference>
<evidence type="ECO:0000256" key="2">
    <source>
        <dbReference type="SAM" id="MobiDB-lite"/>
    </source>
</evidence>
<dbReference type="AlphaFoldDB" id="A0A7S2PNJ3"/>
<reference evidence="4" key="1">
    <citation type="submission" date="2021-01" db="EMBL/GenBank/DDBJ databases">
        <authorList>
            <person name="Corre E."/>
            <person name="Pelletier E."/>
            <person name="Niang G."/>
            <person name="Scheremetjew M."/>
            <person name="Finn R."/>
            <person name="Kale V."/>
            <person name="Holt S."/>
            <person name="Cochrane G."/>
            <person name="Meng A."/>
            <person name="Brown T."/>
            <person name="Cohen L."/>
        </authorList>
    </citation>
    <scope>NUCLEOTIDE SEQUENCE</scope>
    <source>
        <strain evidence="4">SM1012Den-03</strain>
    </source>
</reference>
<dbReference type="CDD" id="cd04206">
    <property type="entry name" value="CuRO_1_LCC_like"/>
    <property type="match status" value="1"/>
</dbReference>
<dbReference type="PANTHER" id="PTHR11709">
    <property type="entry name" value="MULTI-COPPER OXIDASE"/>
    <property type="match status" value="1"/>
</dbReference>
<accession>A0A7S2PNJ3</accession>
<dbReference type="EMBL" id="HBGZ01018004">
    <property type="protein sequence ID" value="CAD9608618.1"/>
    <property type="molecule type" value="Transcribed_RNA"/>
</dbReference>
<feature type="region of interest" description="Disordered" evidence="2">
    <location>
        <begin position="1"/>
        <end position="22"/>
    </location>
</feature>